<name>A0A1R1WY69_9FUNG</name>
<evidence type="ECO:0008006" key="3">
    <source>
        <dbReference type="Google" id="ProtNLM"/>
    </source>
</evidence>
<sequence length="80" mass="9252">MVKENKLYRKPKKLGDILVLTEESSEEKIRIVHEETHNGMDEIGPISPVKNNDNRYILTAIDYNTKWPISLAVGNIQSEW</sequence>
<comment type="caution">
    <text evidence="1">The sequence shown here is derived from an EMBL/GenBank/DDBJ whole genome shotgun (WGS) entry which is preliminary data.</text>
</comment>
<reference evidence="2" key="1">
    <citation type="submission" date="2017-01" db="EMBL/GenBank/DDBJ databases">
        <authorList>
            <person name="Wang Y."/>
            <person name="White M."/>
            <person name="Kvist S."/>
            <person name="Moncalvo J.-M."/>
        </authorList>
    </citation>
    <scope>NUCLEOTIDE SEQUENCE [LARGE SCALE GENOMIC DNA]</scope>
    <source>
        <strain evidence="2">ID-206-W2</strain>
    </source>
</reference>
<dbReference type="AlphaFoldDB" id="A0A1R1WY69"/>
<accession>A0A1R1WY69</accession>
<organism evidence="1 2">
    <name type="scientific">Smittium culicis</name>
    <dbReference type="NCBI Taxonomy" id="133412"/>
    <lineage>
        <taxon>Eukaryota</taxon>
        <taxon>Fungi</taxon>
        <taxon>Fungi incertae sedis</taxon>
        <taxon>Zoopagomycota</taxon>
        <taxon>Kickxellomycotina</taxon>
        <taxon>Harpellomycetes</taxon>
        <taxon>Harpellales</taxon>
        <taxon>Legeriomycetaceae</taxon>
        <taxon>Smittium</taxon>
    </lineage>
</organism>
<proteinExistence type="predicted"/>
<evidence type="ECO:0000313" key="1">
    <source>
        <dbReference type="EMBL" id="OMJ07311.1"/>
    </source>
</evidence>
<protein>
    <recommendedName>
        <fullName evidence="3">Integrase catalytic domain-containing protein</fullName>
    </recommendedName>
</protein>
<gene>
    <name evidence="1" type="ORF">AYI69_g11496</name>
</gene>
<keyword evidence="2" id="KW-1185">Reference proteome</keyword>
<dbReference type="EMBL" id="LSSM01007685">
    <property type="protein sequence ID" value="OMJ07311.1"/>
    <property type="molecule type" value="Genomic_DNA"/>
</dbReference>
<dbReference type="Proteomes" id="UP000187429">
    <property type="component" value="Unassembled WGS sequence"/>
</dbReference>
<dbReference type="OrthoDB" id="2273864at2759"/>
<evidence type="ECO:0000313" key="2">
    <source>
        <dbReference type="Proteomes" id="UP000187429"/>
    </source>
</evidence>